<dbReference type="EMBL" id="LNXV01000029">
    <property type="protein sequence ID" value="KTC81707.1"/>
    <property type="molecule type" value="Genomic_DNA"/>
</dbReference>
<reference evidence="2 3" key="1">
    <citation type="submission" date="2015-11" db="EMBL/GenBank/DDBJ databases">
        <title>Genomic analysis of 38 Legionella species identifies large and diverse effector repertoires.</title>
        <authorList>
            <person name="Burstein D."/>
            <person name="Amaro F."/>
            <person name="Zusman T."/>
            <person name="Lifshitz Z."/>
            <person name="Cohen O."/>
            <person name="Gilbert J.A."/>
            <person name="Pupko T."/>
            <person name="Shuman H.A."/>
            <person name="Segal G."/>
        </authorList>
    </citation>
    <scope>NUCLEOTIDE SEQUENCE [LARGE SCALE GENOMIC DNA]</scope>
    <source>
        <strain evidence="2 3">ATCC 43878</strain>
    </source>
</reference>
<dbReference type="STRING" id="29422.Lbru_2227"/>
<gene>
    <name evidence="2" type="ORF">Lbru_2227</name>
</gene>
<dbReference type="AlphaFoldDB" id="A0A0W0SEU2"/>
<name>A0A0W0SEU2_9GAMM</name>
<organism evidence="2 3">
    <name type="scientific">Legionella brunensis</name>
    <dbReference type="NCBI Taxonomy" id="29422"/>
    <lineage>
        <taxon>Bacteria</taxon>
        <taxon>Pseudomonadati</taxon>
        <taxon>Pseudomonadota</taxon>
        <taxon>Gammaproteobacteria</taxon>
        <taxon>Legionellales</taxon>
        <taxon>Legionellaceae</taxon>
        <taxon>Legionella</taxon>
    </lineage>
</organism>
<evidence type="ECO:0000256" key="1">
    <source>
        <dbReference type="SAM" id="SignalP"/>
    </source>
</evidence>
<protein>
    <recommendedName>
        <fullName evidence="4">Lipoprotein</fullName>
    </recommendedName>
</protein>
<dbReference type="RefSeq" id="WP_058442201.1">
    <property type="nucleotide sequence ID" value="NZ_CAAAHU010000002.1"/>
</dbReference>
<feature type="chain" id="PRO_5006911912" description="Lipoprotein" evidence="1">
    <location>
        <begin position="23"/>
        <end position="73"/>
    </location>
</feature>
<accession>A0A0W0SEU2</accession>
<keyword evidence="3" id="KW-1185">Reference proteome</keyword>
<comment type="caution">
    <text evidence="2">The sequence shown here is derived from an EMBL/GenBank/DDBJ whole genome shotgun (WGS) entry which is preliminary data.</text>
</comment>
<sequence>MKILKSLSLLMGVILAISQLQGCAVAAIGAGIGAVKYANAKKAEAKEGCHKNYNEYLKVAKKPIPLSEYCSEK</sequence>
<evidence type="ECO:0008006" key="4">
    <source>
        <dbReference type="Google" id="ProtNLM"/>
    </source>
</evidence>
<proteinExistence type="predicted"/>
<keyword evidence="1" id="KW-0732">Signal</keyword>
<feature type="signal peptide" evidence="1">
    <location>
        <begin position="1"/>
        <end position="22"/>
    </location>
</feature>
<evidence type="ECO:0000313" key="3">
    <source>
        <dbReference type="Proteomes" id="UP000054742"/>
    </source>
</evidence>
<dbReference type="Proteomes" id="UP000054742">
    <property type="component" value="Unassembled WGS sequence"/>
</dbReference>
<dbReference type="PATRIC" id="fig|29422.6.peg.2373"/>
<evidence type="ECO:0000313" key="2">
    <source>
        <dbReference type="EMBL" id="KTC81707.1"/>
    </source>
</evidence>